<reference evidence="3" key="1">
    <citation type="journal article" date="2019" name="Phytopathology">
        <title>A Novel Group of Rhizobium tumorigenes-Like Agrobacteria Associated with Crown Gall Disease of Rhododendron and Blueberry.</title>
        <authorList>
            <person name="Kuzmanovic N."/>
            <person name="Behrens P."/>
            <person name="Idczak E."/>
            <person name="Wagner S."/>
            <person name="Gotz M."/>
            <person name="Sproer C."/>
            <person name="Bunk B."/>
            <person name="Overmann J."/>
            <person name="Smalla K."/>
        </authorList>
    </citation>
    <scope>NUCLEOTIDE SEQUENCE</scope>
    <source>
        <strain evidence="3">Rho-6.2</strain>
    </source>
</reference>
<dbReference type="Proteomes" id="UP000318939">
    <property type="component" value="Chromosome"/>
</dbReference>
<keyword evidence="4" id="KW-1185">Reference proteome</keyword>
<evidence type="ECO:0000256" key="2">
    <source>
        <dbReference type="SAM" id="SignalP"/>
    </source>
</evidence>
<organism evidence="3 4">
    <name type="scientific">Rhizobium rhododendri</name>
    <dbReference type="NCBI Taxonomy" id="2506430"/>
    <lineage>
        <taxon>Bacteria</taxon>
        <taxon>Pseudomonadati</taxon>
        <taxon>Pseudomonadota</taxon>
        <taxon>Alphaproteobacteria</taxon>
        <taxon>Hyphomicrobiales</taxon>
        <taxon>Rhizobiaceae</taxon>
        <taxon>Rhizobium/Agrobacterium group</taxon>
        <taxon>Rhizobium</taxon>
    </lineage>
</organism>
<keyword evidence="2" id="KW-0732">Signal</keyword>
<reference evidence="3" key="2">
    <citation type="journal article" date="2023" name="MicrobiologyOpen">
        <title>Genomics of the tumorigenes clade of the family Rhizobiaceae and description of Rhizobium rhododendri sp. nov.</title>
        <authorList>
            <person name="Kuzmanovic N."/>
            <person name="diCenzo G.C."/>
            <person name="Bunk B."/>
            <person name="Sproeer C."/>
            <person name="Fruehling A."/>
            <person name="Neumann-Schaal M."/>
            <person name="Overmann J."/>
            <person name="Smalla K."/>
        </authorList>
    </citation>
    <scope>NUCLEOTIDE SEQUENCE</scope>
    <source>
        <strain evidence="3">Rho-6.2</strain>
    </source>
</reference>
<gene>
    <name evidence="3" type="ORF">PR018_16985</name>
</gene>
<accession>A0ABY8IHI7</accession>
<evidence type="ECO:0000256" key="1">
    <source>
        <dbReference type="SAM" id="MobiDB-lite"/>
    </source>
</evidence>
<sequence length="127" mass="14126">MKIRSLLLTAVMGLATLTLAGCVEGGGYSGAYVTTYDAPYYGGGYYGGYRDGGYYRGYPGYRRDGGYHRRDYADRRRDNDRPRGPGRGDGRPDGPRRDYNRDRPDNNQIIVPNPDSPRGPMFSRGGN</sequence>
<feature type="compositionally biased region" description="Basic and acidic residues" evidence="1">
    <location>
        <begin position="61"/>
        <end position="105"/>
    </location>
</feature>
<protein>
    <recommendedName>
        <fullName evidence="5">Lipoprotein</fullName>
    </recommendedName>
</protein>
<dbReference type="PROSITE" id="PS51257">
    <property type="entry name" value="PROKAR_LIPOPROTEIN"/>
    <property type="match status" value="1"/>
</dbReference>
<evidence type="ECO:0000313" key="4">
    <source>
        <dbReference type="Proteomes" id="UP000318939"/>
    </source>
</evidence>
<evidence type="ECO:0008006" key="5">
    <source>
        <dbReference type="Google" id="ProtNLM"/>
    </source>
</evidence>
<dbReference type="EMBL" id="CP117267">
    <property type="protein sequence ID" value="WFS22792.1"/>
    <property type="molecule type" value="Genomic_DNA"/>
</dbReference>
<name>A0ABY8IHI7_9HYPH</name>
<evidence type="ECO:0000313" key="3">
    <source>
        <dbReference type="EMBL" id="WFS22792.1"/>
    </source>
</evidence>
<dbReference type="RefSeq" id="WP_202617122.1">
    <property type="nucleotide sequence ID" value="NZ_CP117267.1"/>
</dbReference>
<feature type="chain" id="PRO_5045858988" description="Lipoprotein" evidence="2">
    <location>
        <begin position="21"/>
        <end position="127"/>
    </location>
</feature>
<feature type="signal peptide" evidence="2">
    <location>
        <begin position="1"/>
        <end position="20"/>
    </location>
</feature>
<proteinExistence type="predicted"/>
<feature type="region of interest" description="Disordered" evidence="1">
    <location>
        <begin position="61"/>
        <end position="127"/>
    </location>
</feature>